<dbReference type="EMBL" id="PVLV01000231">
    <property type="protein sequence ID" value="PRH78180.1"/>
    <property type="molecule type" value="Genomic_DNA"/>
</dbReference>
<organism evidence="2 3">
    <name type="scientific">Streptomyces solincola</name>
    <dbReference type="NCBI Taxonomy" id="2100817"/>
    <lineage>
        <taxon>Bacteria</taxon>
        <taxon>Bacillati</taxon>
        <taxon>Actinomycetota</taxon>
        <taxon>Actinomycetes</taxon>
        <taxon>Kitasatosporales</taxon>
        <taxon>Streptomycetaceae</taxon>
        <taxon>Streptomyces</taxon>
    </lineage>
</organism>
<feature type="region of interest" description="Disordered" evidence="1">
    <location>
        <begin position="1"/>
        <end position="76"/>
    </location>
</feature>
<evidence type="ECO:0000313" key="2">
    <source>
        <dbReference type="EMBL" id="PRH78180.1"/>
    </source>
</evidence>
<protein>
    <submittedName>
        <fullName evidence="2">Uncharacterized protein</fullName>
    </submittedName>
</protein>
<sequence length="143" mass="15188">MVARSAHRVVADRHRAPLALPHPPVTAPAPPARWTRSSPRPWEALPMQAPTPAPGRSRVRHLHEAGSAAHPGAPGRTVAAAPFPSVTVTGALRAVEALLLGAGQRTARRNAWTSVLEDRRRAADRVAAQDVLEAASDRTPRAT</sequence>
<keyword evidence="3" id="KW-1185">Reference proteome</keyword>
<proteinExistence type="predicted"/>
<dbReference type="AlphaFoldDB" id="A0A2S9PUS4"/>
<dbReference type="Proteomes" id="UP000239322">
    <property type="component" value="Unassembled WGS sequence"/>
</dbReference>
<evidence type="ECO:0000256" key="1">
    <source>
        <dbReference type="SAM" id="MobiDB-lite"/>
    </source>
</evidence>
<gene>
    <name evidence="2" type="ORF">C6N75_16275</name>
</gene>
<evidence type="ECO:0000313" key="3">
    <source>
        <dbReference type="Proteomes" id="UP000239322"/>
    </source>
</evidence>
<feature type="compositionally biased region" description="Low complexity" evidence="1">
    <location>
        <begin position="32"/>
        <end position="42"/>
    </location>
</feature>
<accession>A0A2S9PUS4</accession>
<comment type="caution">
    <text evidence="2">The sequence shown here is derived from an EMBL/GenBank/DDBJ whole genome shotgun (WGS) entry which is preliminary data.</text>
</comment>
<reference evidence="2 3" key="1">
    <citation type="submission" date="2018-03" db="EMBL/GenBank/DDBJ databases">
        <title>Novel Streptomyces sp. from soil.</title>
        <authorList>
            <person name="Tan G.Y.A."/>
            <person name="Lee Z.Y."/>
        </authorList>
    </citation>
    <scope>NUCLEOTIDE SEQUENCE [LARGE SCALE GENOMIC DNA]</scope>
    <source>
        <strain evidence="2 3">ST5x</strain>
    </source>
</reference>
<name>A0A2S9PUS4_9ACTN</name>
<feature type="compositionally biased region" description="Pro residues" evidence="1">
    <location>
        <begin position="20"/>
        <end position="31"/>
    </location>
</feature>